<organism evidence="3 4">
    <name type="scientific">Hyaloscypha hepaticicola</name>
    <dbReference type="NCBI Taxonomy" id="2082293"/>
    <lineage>
        <taxon>Eukaryota</taxon>
        <taxon>Fungi</taxon>
        <taxon>Dikarya</taxon>
        <taxon>Ascomycota</taxon>
        <taxon>Pezizomycotina</taxon>
        <taxon>Leotiomycetes</taxon>
        <taxon>Helotiales</taxon>
        <taxon>Hyaloscyphaceae</taxon>
        <taxon>Hyaloscypha</taxon>
    </lineage>
</organism>
<evidence type="ECO:0000256" key="2">
    <source>
        <dbReference type="SAM" id="MobiDB-lite"/>
    </source>
</evidence>
<evidence type="ECO:0000313" key="4">
    <source>
        <dbReference type="Proteomes" id="UP000235672"/>
    </source>
</evidence>
<accession>A0A2J6QDL4</accession>
<dbReference type="EMBL" id="KZ613473">
    <property type="protein sequence ID" value="PMD24354.1"/>
    <property type="molecule type" value="Genomic_DNA"/>
</dbReference>
<sequence length="453" mass="50837">MGRRDYQEGKMATGTERSPTQQIADARQEESNGLELSENNGPETHSSAINTLAAVHLVDSAAPPSGNIEYHDRANAIPPVAEQSVDPIKAIIPGVTTQPVSGAASEKALKELQARCKKLEEELAKKDRDLKAARYNVTAARAETAKLKTNQEEELKKQRNELLARHREEIETLNKKAAGDAEECKKLTARVKKLTKSSEKVPSLTKSMNHMEGEMKLQEMEIECLKDRCAHLYGMYADQTLEGDSWKESYFNLKEDMTELKEKHELELESQKPLLLVGVAIRQRFLEQARPLLPPYVSPPMEDEKCCERWGDGDKAIINLGNAAAHSGNLDADAALFTCGFVDEEKEVGHDICLNYAELFEAIYQLKPKPARKYAPYLRGIRNCEATILTTNLNNDICGPSTRAEELKSLAKLARSVRMEEDAYGNEPSRHLDKQLREAQKATTDFVENFRRR</sequence>
<feature type="compositionally biased region" description="Low complexity" evidence="2">
    <location>
        <begin position="31"/>
        <end position="41"/>
    </location>
</feature>
<evidence type="ECO:0000256" key="1">
    <source>
        <dbReference type="SAM" id="Coils"/>
    </source>
</evidence>
<feature type="region of interest" description="Disordered" evidence="2">
    <location>
        <begin position="1"/>
        <end position="45"/>
    </location>
</feature>
<feature type="coiled-coil region" evidence="1">
    <location>
        <begin position="102"/>
        <end position="183"/>
    </location>
</feature>
<dbReference type="OrthoDB" id="3565171at2759"/>
<gene>
    <name evidence="3" type="ORF">NA56DRAFT_715605</name>
</gene>
<dbReference type="Proteomes" id="UP000235672">
    <property type="component" value="Unassembled WGS sequence"/>
</dbReference>
<proteinExistence type="predicted"/>
<keyword evidence="1" id="KW-0175">Coiled coil</keyword>
<protein>
    <submittedName>
        <fullName evidence="3">Uncharacterized protein</fullName>
    </submittedName>
</protein>
<evidence type="ECO:0000313" key="3">
    <source>
        <dbReference type="EMBL" id="PMD24354.1"/>
    </source>
</evidence>
<keyword evidence="4" id="KW-1185">Reference proteome</keyword>
<name>A0A2J6QDL4_9HELO</name>
<dbReference type="AlphaFoldDB" id="A0A2J6QDL4"/>
<reference evidence="3 4" key="1">
    <citation type="submission" date="2016-05" db="EMBL/GenBank/DDBJ databases">
        <title>A degradative enzymes factory behind the ericoid mycorrhizal symbiosis.</title>
        <authorList>
            <consortium name="DOE Joint Genome Institute"/>
            <person name="Martino E."/>
            <person name="Morin E."/>
            <person name="Grelet G."/>
            <person name="Kuo A."/>
            <person name="Kohler A."/>
            <person name="Daghino S."/>
            <person name="Barry K."/>
            <person name="Choi C."/>
            <person name="Cichocki N."/>
            <person name="Clum A."/>
            <person name="Copeland A."/>
            <person name="Hainaut M."/>
            <person name="Haridas S."/>
            <person name="Labutti K."/>
            <person name="Lindquist E."/>
            <person name="Lipzen A."/>
            <person name="Khouja H.-R."/>
            <person name="Murat C."/>
            <person name="Ohm R."/>
            <person name="Olson A."/>
            <person name="Spatafora J."/>
            <person name="Veneault-Fourrey C."/>
            <person name="Henrissat B."/>
            <person name="Grigoriev I."/>
            <person name="Martin F."/>
            <person name="Perotto S."/>
        </authorList>
    </citation>
    <scope>NUCLEOTIDE SEQUENCE [LARGE SCALE GENOMIC DNA]</scope>
    <source>
        <strain evidence="3 4">UAMH 7357</strain>
    </source>
</reference>